<comment type="caution">
    <text evidence="1">The sequence shown here is derived from an EMBL/GenBank/DDBJ whole genome shotgun (WGS) entry which is preliminary data.</text>
</comment>
<accession>A0A9D4H6P5</accession>
<reference evidence="1" key="2">
    <citation type="submission" date="2020-11" db="EMBL/GenBank/DDBJ databases">
        <authorList>
            <person name="McCartney M.A."/>
            <person name="Auch B."/>
            <person name="Kono T."/>
            <person name="Mallez S."/>
            <person name="Becker A."/>
            <person name="Gohl D.M."/>
            <person name="Silverstein K.A.T."/>
            <person name="Koren S."/>
            <person name="Bechman K.B."/>
            <person name="Herman A."/>
            <person name="Abrahante J.E."/>
            <person name="Garbe J."/>
        </authorList>
    </citation>
    <scope>NUCLEOTIDE SEQUENCE</scope>
    <source>
        <strain evidence="1">Duluth1</strain>
        <tissue evidence="1">Whole animal</tissue>
    </source>
</reference>
<gene>
    <name evidence="1" type="ORF">DPMN_129944</name>
</gene>
<protein>
    <submittedName>
        <fullName evidence="1">Uncharacterized protein</fullName>
    </submittedName>
</protein>
<evidence type="ECO:0000313" key="1">
    <source>
        <dbReference type="EMBL" id="KAH3827996.1"/>
    </source>
</evidence>
<organism evidence="1 2">
    <name type="scientific">Dreissena polymorpha</name>
    <name type="common">Zebra mussel</name>
    <name type="synonym">Mytilus polymorpha</name>
    <dbReference type="NCBI Taxonomy" id="45954"/>
    <lineage>
        <taxon>Eukaryota</taxon>
        <taxon>Metazoa</taxon>
        <taxon>Spiralia</taxon>
        <taxon>Lophotrochozoa</taxon>
        <taxon>Mollusca</taxon>
        <taxon>Bivalvia</taxon>
        <taxon>Autobranchia</taxon>
        <taxon>Heteroconchia</taxon>
        <taxon>Euheterodonta</taxon>
        <taxon>Imparidentia</taxon>
        <taxon>Neoheterodontei</taxon>
        <taxon>Myida</taxon>
        <taxon>Dreissenoidea</taxon>
        <taxon>Dreissenidae</taxon>
        <taxon>Dreissena</taxon>
    </lineage>
</organism>
<dbReference type="Proteomes" id="UP000828390">
    <property type="component" value="Unassembled WGS sequence"/>
</dbReference>
<name>A0A9D4H6P5_DREPO</name>
<evidence type="ECO:0000313" key="2">
    <source>
        <dbReference type="Proteomes" id="UP000828390"/>
    </source>
</evidence>
<sequence>MVPITEVSVPITKVMMLLSEVMITVPEVTMPVPKATKPVLEFRKAYYRQIGTLLRQFPGKNPYLVSMEDIMRTLPKKEANPQTPDR</sequence>
<keyword evidence="2" id="KW-1185">Reference proteome</keyword>
<dbReference type="EMBL" id="JAIWYP010000005">
    <property type="protein sequence ID" value="KAH3827996.1"/>
    <property type="molecule type" value="Genomic_DNA"/>
</dbReference>
<dbReference type="AlphaFoldDB" id="A0A9D4H6P5"/>
<reference evidence="1" key="1">
    <citation type="journal article" date="2019" name="bioRxiv">
        <title>The Genome of the Zebra Mussel, Dreissena polymorpha: A Resource for Invasive Species Research.</title>
        <authorList>
            <person name="McCartney M.A."/>
            <person name="Auch B."/>
            <person name="Kono T."/>
            <person name="Mallez S."/>
            <person name="Zhang Y."/>
            <person name="Obille A."/>
            <person name="Becker A."/>
            <person name="Abrahante J.E."/>
            <person name="Garbe J."/>
            <person name="Badalamenti J.P."/>
            <person name="Herman A."/>
            <person name="Mangelson H."/>
            <person name="Liachko I."/>
            <person name="Sullivan S."/>
            <person name="Sone E.D."/>
            <person name="Koren S."/>
            <person name="Silverstein K.A.T."/>
            <person name="Beckman K.B."/>
            <person name="Gohl D.M."/>
        </authorList>
    </citation>
    <scope>NUCLEOTIDE SEQUENCE</scope>
    <source>
        <strain evidence="1">Duluth1</strain>
        <tissue evidence="1">Whole animal</tissue>
    </source>
</reference>
<proteinExistence type="predicted"/>